<name>A0A5B7KKA2_PORTR</name>
<keyword evidence="2 10" id="KW-0813">Transport</keyword>
<gene>
    <name evidence="11" type="primary">Dync1li1</name>
    <name evidence="11" type="ORF">E2C01_101543</name>
</gene>
<organism evidence="11 12">
    <name type="scientific">Portunus trituberculatus</name>
    <name type="common">Swimming crab</name>
    <name type="synonym">Neptunus trituberculatus</name>
    <dbReference type="NCBI Taxonomy" id="210409"/>
    <lineage>
        <taxon>Eukaryota</taxon>
        <taxon>Metazoa</taxon>
        <taxon>Ecdysozoa</taxon>
        <taxon>Arthropoda</taxon>
        <taxon>Crustacea</taxon>
        <taxon>Multicrustacea</taxon>
        <taxon>Malacostraca</taxon>
        <taxon>Eumalacostraca</taxon>
        <taxon>Eucarida</taxon>
        <taxon>Decapoda</taxon>
        <taxon>Pleocyemata</taxon>
        <taxon>Brachyura</taxon>
        <taxon>Eubrachyura</taxon>
        <taxon>Portunoidea</taxon>
        <taxon>Portunidae</taxon>
        <taxon>Portuninae</taxon>
        <taxon>Portunus</taxon>
    </lineage>
</organism>
<evidence type="ECO:0000256" key="10">
    <source>
        <dbReference type="RuleBase" id="RU366047"/>
    </source>
</evidence>
<dbReference type="InterPro" id="IPR008467">
    <property type="entry name" value="Dynein1_light_intermed_chain"/>
</dbReference>
<evidence type="ECO:0000313" key="11">
    <source>
        <dbReference type="EMBL" id="MPD05778.1"/>
    </source>
</evidence>
<comment type="function">
    <text evidence="10">Acts as one of several non-catalytic accessory components of the cytoplasmic dynein 1 complex that are thought to be involved in linking dynein to cargos and to adapter proteins that regulate dynein function. Cytoplasmic dynein 1 acts as a motor for the intracellular retrograde motility of vesicles and organelles along microtubules. May play a role in binding dynein to membranous organelles or chromosomes.</text>
</comment>
<evidence type="ECO:0000256" key="7">
    <source>
        <dbReference type="ARBA" id="ARBA00023017"/>
    </source>
</evidence>
<comment type="subcellular location">
    <subcellularLocation>
        <location evidence="1 10">Cytoplasm</location>
        <location evidence="1 10">Cytoskeleton</location>
    </subcellularLocation>
</comment>
<evidence type="ECO:0000256" key="2">
    <source>
        <dbReference type="ARBA" id="ARBA00022448"/>
    </source>
</evidence>
<dbReference type="GO" id="GO:0005868">
    <property type="term" value="C:cytoplasmic dynein complex"/>
    <property type="evidence" value="ECO:0007669"/>
    <property type="project" value="UniProtKB-UniRule"/>
</dbReference>
<dbReference type="PANTHER" id="PTHR12688">
    <property type="entry name" value="DYNEIN LIGHT INTERMEDIATE CHAIN"/>
    <property type="match status" value="1"/>
</dbReference>
<dbReference type="GO" id="GO:0005524">
    <property type="term" value="F:ATP binding"/>
    <property type="evidence" value="ECO:0007669"/>
    <property type="project" value="UniProtKB-KW"/>
</dbReference>
<evidence type="ECO:0000256" key="6">
    <source>
        <dbReference type="ARBA" id="ARBA00022840"/>
    </source>
</evidence>
<dbReference type="InterPro" id="IPR022780">
    <property type="entry name" value="Dynein_light_int_chain"/>
</dbReference>
<dbReference type="PANTHER" id="PTHR12688:SF0">
    <property type="entry name" value="DYNEIN LIGHT INTERMEDIATE CHAIN"/>
    <property type="match status" value="1"/>
</dbReference>
<keyword evidence="4 10" id="KW-0493">Microtubule</keyword>
<keyword evidence="9 10" id="KW-0206">Cytoskeleton</keyword>
<evidence type="ECO:0000256" key="1">
    <source>
        <dbReference type="ARBA" id="ARBA00004245"/>
    </source>
</evidence>
<accession>A0A5B7KKA2</accession>
<dbReference type="AlphaFoldDB" id="A0A5B7KKA2"/>
<dbReference type="EMBL" id="VSRR010147752">
    <property type="protein sequence ID" value="MPD05778.1"/>
    <property type="molecule type" value="Genomic_DNA"/>
</dbReference>
<evidence type="ECO:0000256" key="5">
    <source>
        <dbReference type="ARBA" id="ARBA00022741"/>
    </source>
</evidence>
<evidence type="ECO:0000256" key="3">
    <source>
        <dbReference type="ARBA" id="ARBA00022490"/>
    </source>
</evidence>
<keyword evidence="6 10" id="KW-0067">ATP-binding</keyword>
<keyword evidence="3 10" id="KW-0963">Cytoplasm</keyword>
<keyword evidence="12" id="KW-1185">Reference proteome</keyword>
<dbReference type="GO" id="GO:0005813">
    <property type="term" value="C:centrosome"/>
    <property type="evidence" value="ECO:0007669"/>
    <property type="project" value="TreeGrafter"/>
</dbReference>
<proteinExistence type="inferred from homology"/>
<evidence type="ECO:0000256" key="9">
    <source>
        <dbReference type="ARBA" id="ARBA00023212"/>
    </source>
</evidence>
<evidence type="ECO:0000256" key="4">
    <source>
        <dbReference type="ARBA" id="ARBA00022701"/>
    </source>
</evidence>
<protein>
    <recommendedName>
        <fullName evidence="10">Dynein light intermediate chain</fullName>
    </recommendedName>
</protein>
<dbReference type="GO" id="GO:0005874">
    <property type="term" value="C:microtubule"/>
    <property type="evidence" value="ECO:0007669"/>
    <property type="project" value="UniProtKB-KW"/>
</dbReference>
<dbReference type="GO" id="GO:0000226">
    <property type="term" value="P:microtubule cytoskeleton organization"/>
    <property type="evidence" value="ECO:0007669"/>
    <property type="project" value="TreeGrafter"/>
</dbReference>
<keyword evidence="8 10" id="KW-0505">Motor protein</keyword>
<dbReference type="Proteomes" id="UP000324222">
    <property type="component" value="Unassembled WGS sequence"/>
</dbReference>
<keyword evidence="5 10" id="KW-0547">Nucleotide-binding</keyword>
<comment type="similarity">
    <text evidence="10">Belongs to the dynein light intermediate chain family.</text>
</comment>
<dbReference type="GO" id="GO:0045504">
    <property type="term" value="F:dynein heavy chain binding"/>
    <property type="evidence" value="ECO:0007669"/>
    <property type="project" value="TreeGrafter"/>
</dbReference>
<dbReference type="OrthoDB" id="27603at2759"/>
<reference evidence="11 12" key="1">
    <citation type="submission" date="2019-05" db="EMBL/GenBank/DDBJ databases">
        <title>Another draft genome of Portunus trituberculatus and its Hox gene families provides insights of decapod evolution.</title>
        <authorList>
            <person name="Jeong J.-H."/>
            <person name="Song I."/>
            <person name="Kim S."/>
            <person name="Choi T."/>
            <person name="Kim D."/>
            <person name="Ryu S."/>
            <person name="Kim W."/>
        </authorList>
    </citation>
    <scope>NUCLEOTIDE SEQUENCE [LARGE SCALE GENOMIC DNA]</scope>
    <source>
        <tissue evidence="11">Muscle</tissue>
    </source>
</reference>
<keyword evidence="7 10" id="KW-0243">Dynein</keyword>
<dbReference type="GO" id="GO:0007018">
    <property type="term" value="P:microtubule-based movement"/>
    <property type="evidence" value="ECO:0007669"/>
    <property type="project" value="InterPro"/>
</dbReference>
<sequence>MSTLEKDFDYKEEHFDFIQQSIRKFCLQYGAALFYTSVKEDKNCDLLYKYLVHKIYNFPFRTPALVVEKDAVFM</sequence>
<comment type="subunit">
    <text evidence="10">Homodimer. The cytoplasmic dynein 1 complex consists of two catalytic heavy chains (HCs) and a number of non-catalytic subunits presented by intermediate chains (ICs).</text>
</comment>
<dbReference type="Pfam" id="PF05783">
    <property type="entry name" value="DLIC"/>
    <property type="match status" value="1"/>
</dbReference>
<comment type="caution">
    <text evidence="11">The sequence shown here is derived from an EMBL/GenBank/DDBJ whole genome shotgun (WGS) entry which is preliminary data.</text>
</comment>
<evidence type="ECO:0000313" key="12">
    <source>
        <dbReference type="Proteomes" id="UP000324222"/>
    </source>
</evidence>
<evidence type="ECO:0000256" key="8">
    <source>
        <dbReference type="ARBA" id="ARBA00023175"/>
    </source>
</evidence>